<protein>
    <submittedName>
        <fullName evidence="2">Sel1 domain protein repeat-containing protein</fullName>
    </submittedName>
</protein>
<dbReference type="KEGG" id="dal:Dalk_4007"/>
<dbReference type="PANTHER" id="PTHR11102">
    <property type="entry name" value="SEL-1-LIKE PROTEIN"/>
    <property type="match status" value="1"/>
</dbReference>
<dbReference type="SUPFAM" id="SSF81901">
    <property type="entry name" value="HCP-like"/>
    <property type="match status" value="1"/>
</dbReference>
<name>B8FJM4_DESAL</name>
<accession>B8FJM4</accession>
<reference evidence="2 3" key="1">
    <citation type="journal article" date="2012" name="Environ. Microbiol.">
        <title>The genome sequence of Desulfatibacillum alkenivorans AK-01: a blueprint for anaerobic alkane oxidation.</title>
        <authorList>
            <person name="Callaghan A.V."/>
            <person name="Morris B.E."/>
            <person name="Pereira I.A."/>
            <person name="McInerney M.J."/>
            <person name="Austin R.N."/>
            <person name="Groves J.T."/>
            <person name="Kukor J.J."/>
            <person name="Suflita J.M."/>
            <person name="Young L.Y."/>
            <person name="Zylstra G.J."/>
            <person name="Wawrik B."/>
        </authorList>
    </citation>
    <scope>NUCLEOTIDE SEQUENCE [LARGE SCALE GENOMIC DNA]</scope>
    <source>
        <strain evidence="2 3">AK-01</strain>
    </source>
</reference>
<evidence type="ECO:0000313" key="2">
    <source>
        <dbReference type="EMBL" id="ACL05693.1"/>
    </source>
</evidence>
<gene>
    <name evidence="2" type="ordered locus">Dalk_4007</name>
</gene>
<dbReference type="Proteomes" id="UP000000739">
    <property type="component" value="Chromosome"/>
</dbReference>
<dbReference type="InterPro" id="IPR006597">
    <property type="entry name" value="Sel1-like"/>
</dbReference>
<dbReference type="Gene3D" id="1.25.40.10">
    <property type="entry name" value="Tetratricopeptide repeat domain"/>
    <property type="match status" value="1"/>
</dbReference>
<feature type="region of interest" description="Disordered" evidence="1">
    <location>
        <begin position="188"/>
        <end position="210"/>
    </location>
</feature>
<dbReference type="eggNOG" id="COG0790">
    <property type="taxonomic scope" value="Bacteria"/>
</dbReference>
<dbReference type="InterPro" id="IPR050767">
    <property type="entry name" value="Sel1_AlgK"/>
</dbReference>
<dbReference type="SMART" id="SM00671">
    <property type="entry name" value="SEL1"/>
    <property type="match status" value="4"/>
</dbReference>
<evidence type="ECO:0000256" key="1">
    <source>
        <dbReference type="SAM" id="MobiDB-lite"/>
    </source>
</evidence>
<dbReference type="RefSeq" id="WP_015948741.1">
    <property type="nucleotide sequence ID" value="NC_011768.1"/>
</dbReference>
<dbReference type="PANTHER" id="PTHR11102:SF160">
    <property type="entry name" value="ERAD-ASSOCIATED E3 UBIQUITIN-PROTEIN LIGASE COMPONENT HRD3"/>
    <property type="match status" value="1"/>
</dbReference>
<dbReference type="EMBL" id="CP001322">
    <property type="protein sequence ID" value="ACL05693.1"/>
    <property type="molecule type" value="Genomic_DNA"/>
</dbReference>
<evidence type="ECO:0000313" key="3">
    <source>
        <dbReference type="Proteomes" id="UP000000739"/>
    </source>
</evidence>
<proteinExistence type="predicted"/>
<organism evidence="2 3">
    <name type="scientific">Desulfatibacillum aliphaticivorans</name>
    <dbReference type="NCBI Taxonomy" id="218208"/>
    <lineage>
        <taxon>Bacteria</taxon>
        <taxon>Pseudomonadati</taxon>
        <taxon>Thermodesulfobacteriota</taxon>
        <taxon>Desulfobacteria</taxon>
        <taxon>Desulfobacterales</taxon>
        <taxon>Desulfatibacillaceae</taxon>
        <taxon>Desulfatibacillum</taxon>
    </lineage>
</organism>
<dbReference type="Pfam" id="PF08238">
    <property type="entry name" value="Sel1"/>
    <property type="match status" value="4"/>
</dbReference>
<dbReference type="AlphaFoldDB" id="B8FJM4"/>
<dbReference type="HOGENOM" id="CLU_1308434_0_0_7"/>
<keyword evidence="3" id="KW-1185">Reference proteome</keyword>
<sequence>MLFEQSNRWLFVMVCLAVMTVLSCAGYNSLSSKVHPEEPPPDYIALGNKYFLGDGVERDYSQAAMYFQKAADEQDAPEAWFMLGRMHLEGLGFEQDIKEGARDYAKAANLGHDEARYQLAALFFSSRAYDEAFDWAAPAAKNNHAKAQFLVGMLFLEVGDNDLALEWLARSAVKGHAPTAGIIASLGASPQDLPDPSAPIREDMMANPFK</sequence>
<dbReference type="InterPro" id="IPR011990">
    <property type="entry name" value="TPR-like_helical_dom_sf"/>
</dbReference>